<dbReference type="AlphaFoldDB" id="A0A1X6WT24"/>
<keyword evidence="4 7" id="KW-0812">Transmembrane</keyword>
<protein>
    <submittedName>
        <fullName evidence="10">Inositol transport system permease protein</fullName>
    </submittedName>
</protein>
<dbReference type="PANTHER" id="PTHR30193:SF37">
    <property type="entry name" value="INNER MEMBRANE ABC TRANSPORTER PERMEASE PROTEIN YCJO"/>
    <property type="match status" value="1"/>
</dbReference>
<evidence type="ECO:0000256" key="5">
    <source>
        <dbReference type="ARBA" id="ARBA00022989"/>
    </source>
</evidence>
<name>A0A1X6WT24_9MICO</name>
<dbReference type="PROSITE" id="PS50928">
    <property type="entry name" value="ABC_TM1"/>
    <property type="match status" value="1"/>
</dbReference>
<dbReference type="CDD" id="cd06261">
    <property type="entry name" value="TM_PBP2"/>
    <property type="match status" value="1"/>
</dbReference>
<proteinExistence type="inferred from homology"/>
<keyword evidence="2 7" id="KW-0813">Transport</keyword>
<dbReference type="InterPro" id="IPR000515">
    <property type="entry name" value="MetI-like"/>
</dbReference>
<dbReference type="SUPFAM" id="SSF161098">
    <property type="entry name" value="MetI-like"/>
    <property type="match status" value="1"/>
</dbReference>
<keyword evidence="11" id="KW-1185">Reference proteome</keyword>
<evidence type="ECO:0000256" key="7">
    <source>
        <dbReference type="RuleBase" id="RU363032"/>
    </source>
</evidence>
<evidence type="ECO:0000259" key="9">
    <source>
        <dbReference type="PROSITE" id="PS50928"/>
    </source>
</evidence>
<dbReference type="GO" id="GO:0055085">
    <property type="term" value="P:transmembrane transport"/>
    <property type="evidence" value="ECO:0007669"/>
    <property type="project" value="InterPro"/>
</dbReference>
<feature type="transmembrane region" description="Helical" evidence="7">
    <location>
        <begin position="131"/>
        <end position="152"/>
    </location>
</feature>
<evidence type="ECO:0000256" key="3">
    <source>
        <dbReference type="ARBA" id="ARBA00022475"/>
    </source>
</evidence>
<evidence type="ECO:0000313" key="10">
    <source>
        <dbReference type="EMBL" id="SLM87933.1"/>
    </source>
</evidence>
<organism evidence="10 11">
    <name type="scientific">Brachybacterium nesterenkovii</name>
    <dbReference type="NCBI Taxonomy" id="47847"/>
    <lineage>
        <taxon>Bacteria</taxon>
        <taxon>Bacillati</taxon>
        <taxon>Actinomycetota</taxon>
        <taxon>Actinomycetes</taxon>
        <taxon>Micrococcales</taxon>
        <taxon>Dermabacteraceae</taxon>
        <taxon>Brachybacterium</taxon>
    </lineage>
</organism>
<feature type="transmembrane region" description="Helical" evidence="7">
    <location>
        <begin position="242"/>
        <end position="263"/>
    </location>
</feature>
<dbReference type="GO" id="GO:0005886">
    <property type="term" value="C:plasma membrane"/>
    <property type="evidence" value="ECO:0007669"/>
    <property type="project" value="UniProtKB-SubCell"/>
</dbReference>
<comment type="similarity">
    <text evidence="7">Belongs to the binding-protein-dependent transport system permease family.</text>
</comment>
<keyword evidence="6 7" id="KW-0472">Membrane</keyword>
<dbReference type="PANTHER" id="PTHR30193">
    <property type="entry name" value="ABC TRANSPORTER PERMEASE PROTEIN"/>
    <property type="match status" value="1"/>
</dbReference>
<dbReference type="EMBL" id="FWFG01000008">
    <property type="protein sequence ID" value="SLM87933.1"/>
    <property type="molecule type" value="Genomic_DNA"/>
</dbReference>
<feature type="domain" description="ABC transmembrane type-1" evidence="9">
    <location>
        <begin position="94"/>
        <end position="304"/>
    </location>
</feature>
<gene>
    <name evidence="10" type="ORF">FM110_00670</name>
</gene>
<dbReference type="Pfam" id="PF00528">
    <property type="entry name" value="BPD_transp_1"/>
    <property type="match status" value="1"/>
</dbReference>
<evidence type="ECO:0000256" key="4">
    <source>
        <dbReference type="ARBA" id="ARBA00022692"/>
    </source>
</evidence>
<feature type="transmembrane region" description="Helical" evidence="7">
    <location>
        <begin position="283"/>
        <end position="304"/>
    </location>
</feature>
<comment type="subcellular location">
    <subcellularLocation>
        <location evidence="1 7">Cell membrane</location>
        <topology evidence="1 7">Multi-pass membrane protein</topology>
    </subcellularLocation>
</comment>
<evidence type="ECO:0000256" key="6">
    <source>
        <dbReference type="ARBA" id="ARBA00023136"/>
    </source>
</evidence>
<feature type="transmembrane region" description="Helical" evidence="7">
    <location>
        <begin position="39"/>
        <end position="64"/>
    </location>
</feature>
<evidence type="ECO:0000256" key="8">
    <source>
        <dbReference type="SAM" id="MobiDB-lite"/>
    </source>
</evidence>
<keyword evidence="5 7" id="KW-1133">Transmembrane helix</keyword>
<evidence type="ECO:0000313" key="11">
    <source>
        <dbReference type="Proteomes" id="UP000195981"/>
    </source>
</evidence>
<dbReference type="Gene3D" id="1.10.3720.10">
    <property type="entry name" value="MetI-like"/>
    <property type="match status" value="1"/>
</dbReference>
<feature type="transmembrane region" description="Helical" evidence="7">
    <location>
        <begin position="96"/>
        <end position="119"/>
    </location>
</feature>
<keyword evidence="3" id="KW-1003">Cell membrane</keyword>
<dbReference type="InterPro" id="IPR051393">
    <property type="entry name" value="ABC_transporter_permease"/>
</dbReference>
<sequence>MMMSTAAHRDEQQAPAAAAPDRRSARSSGRRRAAGPSDLLLLPALAFFGVFAVVPLIGVVVLSFTEWDGLGTPSFAGLDAWTAVLSDPVTWNAIKLTFLLTIVTYLVQFPLSLLLGTFMAGHQKYRELLSVLYFLPLLFSAAAIGIVFKALLDPNFGVGRALQIPFLQQNFLGDPKLAFWTVVLVISWSFVPFHSLLYQAGVRQIPATMYEAATLDGAGRIRQFFAITLPQLKYTIVTSSTLMIVGSLTYFDLVFILTAGGPGNATRILPLDMYLSGFRSNQMGQASVIAVILVVVGLTVSLALNRLSGADSMESQMEGA</sequence>
<dbReference type="InterPro" id="IPR035906">
    <property type="entry name" value="MetI-like_sf"/>
</dbReference>
<feature type="transmembrane region" description="Helical" evidence="7">
    <location>
        <begin position="177"/>
        <end position="198"/>
    </location>
</feature>
<dbReference type="Proteomes" id="UP000195981">
    <property type="component" value="Unassembled WGS sequence"/>
</dbReference>
<evidence type="ECO:0000256" key="2">
    <source>
        <dbReference type="ARBA" id="ARBA00022448"/>
    </source>
</evidence>
<feature type="region of interest" description="Disordered" evidence="8">
    <location>
        <begin position="1"/>
        <end position="31"/>
    </location>
</feature>
<evidence type="ECO:0000256" key="1">
    <source>
        <dbReference type="ARBA" id="ARBA00004651"/>
    </source>
</evidence>
<reference evidence="10 11" key="1">
    <citation type="submission" date="2017-02" db="EMBL/GenBank/DDBJ databases">
        <authorList>
            <person name="Peterson S.W."/>
        </authorList>
    </citation>
    <scope>NUCLEOTIDE SEQUENCE [LARGE SCALE GENOMIC DNA]</scope>
    <source>
        <strain evidence="10 11">CIP104813</strain>
    </source>
</reference>
<accession>A0A1X6WT24</accession>